<dbReference type="SUPFAM" id="SSF54695">
    <property type="entry name" value="POZ domain"/>
    <property type="match status" value="1"/>
</dbReference>
<feature type="region of interest" description="Disordered" evidence="6">
    <location>
        <begin position="121"/>
        <end position="143"/>
    </location>
</feature>
<dbReference type="PANTHER" id="PTHR23110:SF111">
    <property type="entry name" value="LONGITUDINALS LACKING PROTEIN, ISOFORMS F_I_K_T"/>
    <property type="match status" value="1"/>
</dbReference>
<evidence type="ECO:0000259" key="7">
    <source>
        <dbReference type="PROSITE" id="PS50097"/>
    </source>
</evidence>
<keyword evidence="9" id="KW-1185">Reference proteome</keyword>
<dbReference type="PANTHER" id="PTHR23110">
    <property type="entry name" value="BTB DOMAIN TRANSCRIPTION FACTOR"/>
    <property type="match status" value="1"/>
</dbReference>
<dbReference type="InterPro" id="IPR000210">
    <property type="entry name" value="BTB/POZ_dom"/>
</dbReference>
<sequence>MAGHLCLKWNNHSSAFVHSLSSIQTKEKYCDATIICQGQYFSVHRVVLSTCSEYFEDMFERIQCQHPYIVFKDIEPNEMELLLNYMYQGEVNVVQDSLPNLIKAAEALKIKGLAVPDDIPSVSHDKSDISEQHQNNNPDLQDTVFDNLEKPIKQEPEEYIDFVSSKVHEPSGENQSDFGKEENEFAEVPAVDLKEESHLSQPKSDVPASNTDDFEDQSLNWNEFSNCNEEDISSDIPNQDAVSTSFYFLTF</sequence>
<keyword evidence="4" id="KW-0539">Nucleus</keyword>
<proteinExistence type="predicted"/>
<dbReference type="InterPro" id="IPR051095">
    <property type="entry name" value="Dros_DevTransReg"/>
</dbReference>
<feature type="compositionally biased region" description="Polar residues" evidence="6">
    <location>
        <begin position="199"/>
        <end position="223"/>
    </location>
</feature>
<dbReference type="GO" id="GO:0016199">
    <property type="term" value="P:axon midline choice point recognition"/>
    <property type="evidence" value="ECO:0007669"/>
    <property type="project" value="UniProtKB-ARBA"/>
</dbReference>
<evidence type="ECO:0000256" key="6">
    <source>
        <dbReference type="SAM" id="MobiDB-lite"/>
    </source>
</evidence>
<evidence type="ECO:0000256" key="4">
    <source>
        <dbReference type="ARBA" id="ARBA00023242"/>
    </source>
</evidence>
<reference evidence="8 9" key="1">
    <citation type="journal article" date="2019" name="PLoS Biol.">
        <title>Sex chromosomes control vertical transmission of feminizing Wolbachia symbionts in an isopod.</title>
        <authorList>
            <person name="Becking T."/>
            <person name="Chebbi M.A."/>
            <person name="Giraud I."/>
            <person name="Moumen B."/>
            <person name="Laverre T."/>
            <person name="Caubet Y."/>
            <person name="Peccoud J."/>
            <person name="Gilbert C."/>
            <person name="Cordaux R."/>
        </authorList>
    </citation>
    <scope>NUCLEOTIDE SEQUENCE [LARGE SCALE GENOMIC DNA]</scope>
    <source>
        <strain evidence="8">ANa2</strain>
        <tissue evidence="8">Whole body excluding digestive tract and cuticle</tissue>
    </source>
</reference>
<keyword evidence="2" id="KW-0221">Differentiation</keyword>
<dbReference type="Gene3D" id="3.30.710.10">
    <property type="entry name" value="Potassium Channel Kv1.1, Chain A"/>
    <property type="match status" value="1"/>
</dbReference>
<organism evidence="8 9">
    <name type="scientific">Armadillidium nasatum</name>
    <dbReference type="NCBI Taxonomy" id="96803"/>
    <lineage>
        <taxon>Eukaryota</taxon>
        <taxon>Metazoa</taxon>
        <taxon>Ecdysozoa</taxon>
        <taxon>Arthropoda</taxon>
        <taxon>Crustacea</taxon>
        <taxon>Multicrustacea</taxon>
        <taxon>Malacostraca</taxon>
        <taxon>Eumalacostraca</taxon>
        <taxon>Peracarida</taxon>
        <taxon>Isopoda</taxon>
        <taxon>Oniscidea</taxon>
        <taxon>Crinocheta</taxon>
        <taxon>Armadillidiidae</taxon>
        <taxon>Armadillidium</taxon>
    </lineage>
</organism>
<dbReference type="GO" id="GO:0048813">
    <property type="term" value="P:dendrite morphogenesis"/>
    <property type="evidence" value="ECO:0007669"/>
    <property type="project" value="UniProtKB-ARBA"/>
</dbReference>
<accession>A0A5N5T670</accession>
<dbReference type="Proteomes" id="UP000326759">
    <property type="component" value="Unassembled WGS sequence"/>
</dbReference>
<dbReference type="SMART" id="SM00225">
    <property type="entry name" value="BTB"/>
    <property type="match status" value="1"/>
</dbReference>
<evidence type="ECO:0000313" key="8">
    <source>
        <dbReference type="EMBL" id="KAB7501649.1"/>
    </source>
</evidence>
<evidence type="ECO:0000313" key="9">
    <source>
        <dbReference type="Proteomes" id="UP000326759"/>
    </source>
</evidence>
<feature type="domain" description="BTB" evidence="7">
    <location>
        <begin position="30"/>
        <end position="95"/>
    </location>
</feature>
<dbReference type="GO" id="GO:0045476">
    <property type="term" value="P:nurse cell apoptotic process"/>
    <property type="evidence" value="ECO:0007669"/>
    <property type="project" value="UniProtKB-ARBA"/>
</dbReference>
<keyword evidence="1" id="KW-0217">Developmental protein</keyword>
<evidence type="ECO:0000256" key="3">
    <source>
        <dbReference type="ARBA" id="ARBA00022902"/>
    </source>
</evidence>
<feature type="region of interest" description="Disordered" evidence="6">
    <location>
        <begin position="192"/>
        <end position="223"/>
    </location>
</feature>
<dbReference type="PROSITE" id="PS50097">
    <property type="entry name" value="BTB"/>
    <property type="match status" value="1"/>
</dbReference>
<dbReference type="Pfam" id="PF00651">
    <property type="entry name" value="BTB"/>
    <property type="match status" value="1"/>
</dbReference>
<dbReference type="GO" id="GO:0035167">
    <property type="term" value="P:larval lymph gland hemopoiesis"/>
    <property type="evidence" value="ECO:0007669"/>
    <property type="project" value="UniProtKB-ARBA"/>
</dbReference>
<name>A0A5N5T670_9CRUS</name>
<dbReference type="EMBL" id="SEYY01010008">
    <property type="protein sequence ID" value="KAB7501649.1"/>
    <property type="molecule type" value="Genomic_DNA"/>
</dbReference>
<evidence type="ECO:0000256" key="5">
    <source>
        <dbReference type="ARBA" id="ARBA00037382"/>
    </source>
</evidence>
<dbReference type="GO" id="GO:0007526">
    <property type="term" value="P:larval somatic muscle development"/>
    <property type="evidence" value="ECO:0007669"/>
    <property type="project" value="UniProtKB-ARBA"/>
</dbReference>
<dbReference type="GO" id="GO:0045467">
    <property type="term" value="P:R7 cell development"/>
    <property type="evidence" value="ECO:0007669"/>
    <property type="project" value="UniProtKB-ARBA"/>
</dbReference>
<dbReference type="GO" id="GO:0007464">
    <property type="term" value="P:R3/R4 cell fate commitment"/>
    <property type="evidence" value="ECO:0007669"/>
    <property type="project" value="UniProtKB-ARBA"/>
</dbReference>
<dbReference type="CDD" id="cd18315">
    <property type="entry name" value="BTB_POZ_BAB-like"/>
    <property type="match status" value="1"/>
</dbReference>
<dbReference type="AlphaFoldDB" id="A0A5N5T670"/>
<keyword evidence="3" id="KW-0524">Neurogenesis</keyword>
<protein>
    <submittedName>
        <fullName evidence="8">Longitudinals lacking protein</fullName>
    </submittedName>
</protein>
<dbReference type="OrthoDB" id="6350902at2759"/>
<evidence type="ECO:0000256" key="1">
    <source>
        <dbReference type="ARBA" id="ARBA00022473"/>
    </source>
</evidence>
<evidence type="ECO:0000256" key="2">
    <source>
        <dbReference type="ARBA" id="ARBA00022782"/>
    </source>
</evidence>
<dbReference type="GO" id="GO:0006357">
    <property type="term" value="P:regulation of transcription by RNA polymerase II"/>
    <property type="evidence" value="ECO:0007669"/>
    <property type="project" value="TreeGrafter"/>
</dbReference>
<dbReference type="GO" id="GO:0008406">
    <property type="term" value="P:gonad development"/>
    <property type="evidence" value="ECO:0007669"/>
    <property type="project" value="UniProtKB-ARBA"/>
</dbReference>
<dbReference type="InterPro" id="IPR011333">
    <property type="entry name" value="SKP1/BTB/POZ_sf"/>
</dbReference>
<comment type="function">
    <text evidence="5">Putative transcription factor required for axon growth and guidance in the central and peripheral nervous systems. Repels CNS axons away from the midline by promoting the expression of the midline repellent sli and its receptor robo.</text>
</comment>
<comment type="caution">
    <text evidence="8">The sequence shown here is derived from an EMBL/GenBank/DDBJ whole genome shotgun (WGS) entry which is preliminary data.</text>
</comment>
<dbReference type="GO" id="GO:0005634">
    <property type="term" value="C:nucleus"/>
    <property type="evidence" value="ECO:0007669"/>
    <property type="project" value="TreeGrafter"/>
</dbReference>
<gene>
    <name evidence="8" type="primary">lola_9</name>
    <name evidence="8" type="ORF">Anas_00763</name>
</gene>